<evidence type="ECO:0008006" key="5">
    <source>
        <dbReference type="Google" id="ProtNLM"/>
    </source>
</evidence>
<comment type="caution">
    <text evidence="3">The sequence shown here is derived from an EMBL/GenBank/DDBJ whole genome shotgun (WGS) entry which is preliminary data.</text>
</comment>
<feature type="transmembrane region" description="Helical" evidence="2">
    <location>
        <begin position="196"/>
        <end position="213"/>
    </location>
</feature>
<keyword evidence="2" id="KW-0812">Transmembrane</keyword>
<feature type="region of interest" description="Disordered" evidence="1">
    <location>
        <begin position="56"/>
        <end position="83"/>
    </location>
</feature>
<dbReference type="OrthoDB" id="194289at2759"/>
<evidence type="ECO:0000313" key="4">
    <source>
        <dbReference type="Proteomes" id="UP000094065"/>
    </source>
</evidence>
<organism evidence="3 4">
    <name type="scientific">Cryptococcus amylolentus CBS 6039</name>
    <dbReference type="NCBI Taxonomy" id="1295533"/>
    <lineage>
        <taxon>Eukaryota</taxon>
        <taxon>Fungi</taxon>
        <taxon>Dikarya</taxon>
        <taxon>Basidiomycota</taxon>
        <taxon>Agaricomycotina</taxon>
        <taxon>Tremellomycetes</taxon>
        <taxon>Tremellales</taxon>
        <taxon>Cryptococcaceae</taxon>
        <taxon>Cryptococcus</taxon>
    </lineage>
</organism>
<name>A0A1E3I555_9TREE</name>
<dbReference type="InterPro" id="IPR021836">
    <property type="entry name" value="DUF3429"/>
</dbReference>
<feature type="compositionally biased region" description="Basic and acidic residues" evidence="1">
    <location>
        <begin position="65"/>
        <end position="78"/>
    </location>
</feature>
<feature type="transmembrane region" description="Helical" evidence="2">
    <location>
        <begin position="142"/>
        <end position="164"/>
    </location>
</feature>
<dbReference type="EMBL" id="AWGJ01000002">
    <property type="protein sequence ID" value="ODN83627.1"/>
    <property type="molecule type" value="Genomic_DNA"/>
</dbReference>
<feature type="compositionally biased region" description="Basic and acidic residues" evidence="1">
    <location>
        <begin position="386"/>
        <end position="455"/>
    </location>
</feature>
<feature type="transmembrane region" description="Helical" evidence="2">
    <location>
        <begin position="234"/>
        <end position="261"/>
    </location>
</feature>
<dbReference type="RefSeq" id="XP_018997627.1">
    <property type="nucleotide sequence ID" value="XM_019135200.1"/>
</dbReference>
<dbReference type="Proteomes" id="UP000094065">
    <property type="component" value="Unassembled WGS sequence"/>
</dbReference>
<feature type="compositionally biased region" description="Basic and acidic residues" evidence="1">
    <location>
        <begin position="363"/>
        <end position="379"/>
    </location>
</feature>
<keyword evidence="2" id="KW-0472">Membrane</keyword>
<dbReference type="STRING" id="1295533.A0A1E3I555"/>
<sequence>MNRSLRLLKPHAAYAFPARPIHAGLPINLARPYTSPVSPLAKHAAARLGFSSSLQRSMRGYATEPPKDGKDTEYREAQAKTPSAASEAKNLAGGFAQVIAGNSVEAAAAGAREQSNPRVAGSLHDDFVGATQGLAKEVPKSAMVLGMAGSIPYLVTSLGTIVLARQASIASAAETINPDDLHAILSNLHVLEHAQITYGATLLSFLGAIHWGFEFSKYGGEKGYKRLALGIAPVLFAWPTTFLTHGVALAAQWCGFTGAWFLDQRAATAGWTPPWYSTYRFYLSLAVGFSIIATLSGTSFYGAGAGSDVDPDTKRFYHTTERVSPLERFDRLKERYNTESAKLEGKVKGDVFVEEDKESFLRLRNPAKEEEQRKEAEEEKREEEEAAKKKEEEQKKKDAEQAKKSDQKGNDVKEPKKDEGEKKEEPKKDAGDKKDAGADDQEAKKKEAAEQKRAAGDPNTGMKGNSYG</sequence>
<evidence type="ECO:0000256" key="1">
    <source>
        <dbReference type="SAM" id="MobiDB-lite"/>
    </source>
</evidence>
<gene>
    <name evidence="3" type="ORF">L202_01729</name>
</gene>
<protein>
    <recommendedName>
        <fullName evidence="5">Mitochondrial inner membrane protein 1</fullName>
    </recommendedName>
</protein>
<dbReference type="PANTHER" id="PTHR15887:SF1">
    <property type="entry name" value="TRANSMEMBRANE PROTEIN 69"/>
    <property type="match status" value="1"/>
</dbReference>
<evidence type="ECO:0000256" key="2">
    <source>
        <dbReference type="SAM" id="Phobius"/>
    </source>
</evidence>
<proteinExistence type="predicted"/>
<keyword evidence="2" id="KW-1133">Transmembrane helix</keyword>
<dbReference type="Pfam" id="PF11911">
    <property type="entry name" value="DUF3429"/>
    <property type="match status" value="1"/>
</dbReference>
<reference evidence="3 4" key="1">
    <citation type="submission" date="2016-06" db="EMBL/GenBank/DDBJ databases">
        <title>Evolution of pathogenesis and genome organization in the Tremellales.</title>
        <authorList>
            <person name="Cuomo C."/>
            <person name="Litvintseva A."/>
            <person name="Heitman J."/>
            <person name="Chen Y."/>
            <person name="Sun S."/>
            <person name="Springer D."/>
            <person name="Dromer F."/>
            <person name="Young S."/>
            <person name="Zeng Q."/>
            <person name="Chapman S."/>
            <person name="Gujja S."/>
            <person name="Saif S."/>
            <person name="Birren B."/>
        </authorList>
    </citation>
    <scope>NUCLEOTIDE SEQUENCE [LARGE SCALE GENOMIC DNA]</scope>
    <source>
        <strain evidence="3 4">CBS 6039</strain>
    </source>
</reference>
<feature type="region of interest" description="Disordered" evidence="1">
    <location>
        <begin position="363"/>
        <end position="468"/>
    </location>
</feature>
<accession>A0A1E3I555</accession>
<feature type="transmembrane region" description="Helical" evidence="2">
    <location>
        <begin position="281"/>
        <end position="304"/>
    </location>
</feature>
<dbReference type="GeneID" id="30153038"/>
<evidence type="ECO:0000313" key="3">
    <source>
        <dbReference type="EMBL" id="ODN83627.1"/>
    </source>
</evidence>
<dbReference type="AlphaFoldDB" id="A0A1E3I555"/>
<keyword evidence="4" id="KW-1185">Reference proteome</keyword>
<dbReference type="PANTHER" id="PTHR15887">
    <property type="entry name" value="TRANSMEMBRANE PROTEIN 69"/>
    <property type="match status" value="1"/>
</dbReference>